<dbReference type="SUPFAM" id="SSF53756">
    <property type="entry name" value="UDP-Glycosyltransferase/glycogen phosphorylase"/>
    <property type="match status" value="1"/>
</dbReference>
<dbReference type="GO" id="GO:0009244">
    <property type="term" value="P:lipopolysaccharide core region biosynthetic process"/>
    <property type="evidence" value="ECO:0007669"/>
    <property type="project" value="TreeGrafter"/>
</dbReference>
<dbReference type="GO" id="GO:0005829">
    <property type="term" value="C:cytosol"/>
    <property type="evidence" value="ECO:0007669"/>
    <property type="project" value="TreeGrafter"/>
</dbReference>
<evidence type="ECO:0000313" key="3">
    <source>
        <dbReference type="EMBL" id="HGT48864.1"/>
    </source>
</evidence>
<reference evidence="3" key="1">
    <citation type="journal article" date="2020" name="mSystems">
        <title>Genome- and Community-Level Interaction Insights into Carbon Utilization and Element Cycling Functions of Hydrothermarchaeota in Hydrothermal Sediment.</title>
        <authorList>
            <person name="Zhou Z."/>
            <person name="Liu Y."/>
            <person name="Xu W."/>
            <person name="Pan J."/>
            <person name="Luo Z.H."/>
            <person name="Li M."/>
        </authorList>
    </citation>
    <scope>NUCLEOTIDE SEQUENCE [LARGE SCALE GENOMIC DNA]</scope>
    <source>
        <strain evidence="3">SpSt-500</strain>
    </source>
</reference>
<organism evidence="3">
    <name type="scientific">Ignavibacterium album</name>
    <dbReference type="NCBI Taxonomy" id="591197"/>
    <lineage>
        <taxon>Bacteria</taxon>
        <taxon>Pseudomonadati</taxon>
        <taxon>Ignavibacteriota</taxon>
        <taxon>Ignavibacteria</taxon>
        <taxon>Ignavibacteriales</taxon>
        <taxon>Ignavibacteriaceae</taxon>
        <taxon>Ignavibacterium</taxon>
    </lineage>
</organism>
<dbReference type="Gene3D" id="3.40.50.2000">
    <property type="entry name" value="Glycogen Phosphorylase B"/>
    <property type="match status" value="2"/>
</dbReference>
<dbReference type="PANTHER" id="PTHR30160:SF1">
    <property type="entry name" value="LIPOPOLYSACCHARIDE 1,2-N-ACETYLGLUCOSAMINETRANSFERASE-RELATED"/>
    <property type="match status" value="1"/>
</dbReference>
<dbReference type="PANTHER" id="PTHR30160">
    <property type="entry name" value="TETRAACYLDISACCHARIDE 4'-KINASE-RELATED"/>
    <property type="match status" value="1"/>
</dbReference>
<dbReference type="InterPro" id="IPR002201">
    <property type="entry name" value="Glyco_trans_9"/>
</dbReference>
<gene>
    <name evidence="3" type="ORF">ENS56_12575</name>
</gene>
<accession>A0A832G7U0</accession>
<keyword evidence="1" id="KW-0328">Glycosyltransferase</keyword>
<keyword evidence="2 3" id="KW-0808">Transferase</keyword>
<name>A0A832G7U0_9BACT</name>
<dbReference type="GO" id="GO:0008713">
    <property type="term" value="F:ADP-heptose-lipopolysaccharide heptosyltransferase activity"/>
    <property type="evidence" value="ECO:0007669"/>
    <property type="project" value="TreeGrafter"/>
</dbReference>
<dbReference type="EMBL" id="DSVI01000020">
    <property type="protein sequence ID" value="HGT48864.1"/>
    <property type="molecule type" value="Genomic_DNA"/>
</dbReference>
<protein>
    <submittedName>
        <fullName evidence="3">Lipopolysaccharide heptosyltransferase family protein</fullName>
    </submittedName>
</protein>
<comment type="caution">
    <text evidence="3">The sequence shown here is derived from an EMBL/GenBank/DDBJ whole genome shotgun (WGS) entry which is preliminary data.</text>
</comment>
<dbReference type="InterPro" id="IPR051199">
    <property type="entry name" value="LPS_LOS_Heptosyltrfase"/>
</dbReference>
<sequence length="368" mass="42269">MANKNFLTNLLLTFSKKLFEVPENYSTDLGELKNILIVRQHNQLGDLLAGISLLRAIKEKYPQSRITIILSKENYKGLLKSRFVDELFVFDKSKFFNPFYLLRFLKLLKKKYDAVFVPVTVSISFTSNLIARLSHSAIRVGPKSLDGKLNDSQFFFDRRIDIDWRKHPDSHVSDRILDLLRPFGIDTKDFSSEINFDEKDLSIAKNFLAEIRKDNSSFVIGFHVGAGKPQNRWSLNKYVQLIEMLNNNFNCTFFLTGSDADDEELNYVLQNSKIKLPVFKNKEISQVAALISLADLFITNDTGTMHIAGSTKTPQISLFGPTNPYNWAPIGSNKYFIRKSDLIDDISVEDVYEIASQIIRNRIRNENK</sequence>
<proteinExistence type="predicted"/>
<dbReference type="Pfam" id="PF01075">
    <property type="entry name" value="Glyco_transf_9"/>
    <property type="match status" value="1"/>
</dbReference>
<evidence type="ECO:0000256" key="2">
    <source>
        <dbReference type="ARBA" id="ARBA00022679"/>
    </source>
</evidence>
<dbReference type="CDD" id="cd03789">
    <property type="entry name" value="GT9_LPS_heptosyltransferase"/>
    <property type="match status" value="1"/>
</dbReference>
<dbReference type="AlphaFoldDB" id="A0A832G7U0"/>
<evidence type="ECO:0000256" key="1">
    <source>
        <dbReference type="ARBA" id="ARBA00022676"/>
    </source>
</evidence>